<dbReference type="Proteomes" id="UP000244741">
    <property type="component" value="Segment"/>
</dbReference>
<sequence>MSIERTHKFTMIAKRLGVGACNDSVETCAAGLSTMSVQINRMGGFYHADKFLEAMDDIILRASIDKSGLNPSDKFFLGMIKDTLILRAYQELTKDE</sequence>
<evidence type="ECO:0000313" key="1">
    <source>
        <dbReference type="EMBL" id="AVR75992.1"/>
    </source>
</evidence>
<organism evidence="1 2">
    <name type="scientific">Aeromonas phage AhSzq-1</name>
    <dbReference type="NCBI Taxonomy" id="2138298"/>
    <lineage>
        <taxon>Viruses</taxon>
        <taxon>Duplodnaviria</taxon>
        <taxon>Heunggongvirae</taxon>
        <taxon>Uroviricota</taxon>
        <taxon>Caudoviricetes</taxon>
        <taxon>Demerecviridae</taxon>
        <taxon>Shenzhenvirus</taxon>
        <taxon>Shenzhenvirus AhSzq1</taxon>
    </lineage>
</organism>
<keyword evidence="2" id="KW-1185">Reference proteome</keyword>
<name>A0A2R4ALS0_9CAUD</name>
<proteinExistence type="predicted"/>
<gene>
    <name evidence="1" type="ORF">AhSzq1_99</name>
</gene>
<evidence type="ECO:0000313" key="2">
    <source>
        <dbReference type="Proteomes" id="UP000244741"/>
    </source>
</evidence>
<accession>A0A2R4ALS0</accession>
<protein>
    <submittedName>
        <fullName evidence="1">Uncharacterized protein</fullName>
    </submittedName>
</protein>
<dbReference type="EMBL" id="MG676224">
    <property type="protein sequence ID" value="AVR75992.1"/>
    <property type="molecule type" value="Genomic_DNA"/>
</dbReference>
<reference evidence="1 2" key="1">
    <citation type="submission" date="2017-12" db="EMBL/GenBank/DDBJ databases">
        <title>Genomic characterization of T5-related Aeromonas hydrophila phages AhSzq-1 and AhSzw-1 and proposal to be two new species.</title>
        <authorList>
            <person name="Chen L."/>
            <person name="Yuan S."/>
            <person name="Ma Y."/>
        </authorList>
    </citation>
    <scope>NUCLEOTIDE SEQUENCE [LARGE SCALE GENOMIC DNA]</scope>
    <source>
        <strain evidence="1">Seawater</strain>
    </source>
</reference>